<evidence type="ECO:0000256" key="5">
    <source>
        <dbReference type="ARBA" id="ARBA00022840"/>
    </source>
</evidence>
<dbReference type="InterPro" id="IPR000873">
    <property type="entry name" value="AMP-dep_synth/lig_dom"/>
</dbReference>
<evidence type="ECO:0000256" key="4">
    <source>
        <dbReference type="ARBA" id="ARBA00022741"/>
    </source>
</evidence>
<dbReference type="PANTHER" id="PTHR24095">
    <property type="entry name" value="ACETYL-COENZYME A SYNTHETASE"/>
    <property type="match status" value="1"/>
</dbReference>
<dbReference type="InterPro" id="IPR025110">
    <property type="entry name" value="AMP-bd_C"/>
</dbReference>
<evidence type="ECO:0000256" key="3">
    <source>
        <dbReference type="ARBA" id="ARBA00022598"/>
    </source>
</evidence>
<evidence type="ECO:0000256" key="1">
    <source>
        <dbReference type="ARBA" id="ARBA00006432"/>
    </source>
</evidence>
<evidence type="ECO:0000313" key="11">
    <source>
        <dbReference type="Proteomes" id="UP001235840"/>
    </source>
</evidence>
<keyword evidence="5" id="KW-0067">ATP-binding</keyword>
<dbReference type="InterPro" id="IPR020845">
    <property type="entry name" value="AMP-binding_CS"/>
</dbReference>
<name>A0ABT9W2G4_9BACI</name>
<comment type="caution">
    <text evidence="10">The sequence shown here is derived from an EMBL/GenBank/DDBJ whole genome shotgun (WGS) entry which is preliminary data.</text>
</comment>
<feature type="domain" description="Acetyl-coenzyme A synthetase N-terminal" evidence="9">
    <location>
        <begin position="31"/>
        <end position="88"/>
    </location>
</feature>
<dbReference type="PROSITE" id="PS00455">
    <property type="entry name" value="AMP_BINDING"/>
    <property type="match status" value="1"/>
</dbReference>
<dbReference type="Proteomes" id="UP001235840">
    <property type="component" value="Unassembled WGS sequence"/>
</dbReference>
<accession>A0ABT9W2G4</accession>
<evidence type="ECO:0000259" key="8">
    <source>
        <dbReference type="Pfam" id="PF13193"/>
    </source>
</evidence>
<reference evidence="10 11" key="1">
    <citation type="submission" date="2023-07" db="EMBL/GenBank/DDBJ databases">
        <title>Genomic Encyclopedia of Type Strains, Phase IV (KMG-IV): sequencing the most valuable type-strain genomes for metagenomic binning, comparative biology and taxonomic classification.</title>
        <authorList>
            <person name="Goeker M."/>
        </authorList>
    </citation>
    <scope>NUCLEOTIDE SEQUENCE [LARGE SCALE GENOMIC DNA]</scope>
    <source>
        <strain evidence="10 11">DSM 12751</strain>
    </source>
</reference>
<dbReference type="EMBL" id="JAUSTY010000016">
    <property type="protein sequence ID" value="MDQ0167443.1"/>
    <property type="molecule type" value="Genomic_DNA"/>
</dbReference>
<evidence type="ECO:0000256" key="6">
    <source>
        <dbReference type="ARBA" id="ARBA00022990"/>
    </source>
</evidence>
<dbReference type="InterPro" id="IPR045851">
    <property type="entry name" value="AMP-bd_C_sf"/>
</dbReference>
<dbReference type="GO" id="GO:0003987">
    <property type="term" value="F:acetate-CoA ligase activity"/>
    <property type="evidence" value="ECO:0007669"/>
    <property type="project" value="UniProtKB-EC"/>
</dbReference>
<dbReference type="Pfam" id="PF00501">
    <property type="entry name" value="AMP-binding"/>
    <property type="match status" value="1"/>
</dbReference>
<dbReference type="RefSeq" id="WP_307396364.1">
    <property type="nucleotide sequence ID" value="NZ_BAAADK010000001.1"/>
</dbReference>
<evidence type="ECO:0000259" key="7">
    <source>
        <dbReference type="Pfam" id="PF00501"/>
    </source>
</evidence>
<dbReference type="PANTHER" id="PTHR24095:SF14">
    <property type="entry name" value="ACETYL-COENZYME A SYNTHETASE 1"/>
    <property type="match status" value="1"/>
</dbReference>
<dbReference type="SUPFAM" id="SSF56801">
    <property type="entry name" value="Acetyl-CoA synthetase-like"/>
    <property type="match status" value="1"/>
</dbReference>
<proteinExistence type="inferred from homology"/>
<dbReference type="EC" id="6.2.1.1" evidence="2"/>
<keyword evidence="11" id="KW-1185">Reference proteome</keyword>
<gene>
    <name evidence="10" type="ORF">J2S11_003368</name>
</gene>
<dbReference type="Pfam" id="PF16177">
    <property type="entry name" value="ACAS_N"/>
    <property type="match status" value="1"/>
</dbReference>
<feature type="domain" description="AMP-dependent synthetase/ligase" evidence="7">
    <location>
        <begin position="100"/>
        <end position="489"/>
    </location>
</feature>
<sequence length="664" mass="75011">METKAVWFPTENSMKQTRMYNWMKKLGVSDYEELYNRSVHEPDWFWSEVEKEIELGWYEPYTEIMNTQHGAPWVRWFEEGKTNVCLNALEKWRNHAQVWHKPAIILLNELGERIELTYAELSELVNRAAFGLRSMGLGKGDVVLLYMPMIPETLITMLACSKLGAIFTPIFSGFAVDGIQKRIEAAEPKMIVTADTFTRKGKSIKMKAVVDEALDHLQSNSTVERVIVVSKKSSEDMESKHEGLREMSWHELINAGALDATEQMDSQDPFMLIYTSGTTSRPKGIVHTHTGFPLKAAFDAGICMDLKQEDKMLWVTDMGWMMGPFLVYGVLLNGSTMVFYDGSPDYPTNTALFKHVAEERISHLGISPTLIRSMMSKVTKDDLEQLDLVSLKVFCSTGEPWNPEPWLWLFEAVGHKKIPIFNYSGGTEISGGIFGNVLVKPIAPTGFNSALPGMAAAIYQADGTEMKEPEEVGELVLKAPWVGMANGFWLEPERYEQTYWSRWENIWLHGDWVHQDTEGHWYITGRSDDTLNIAGKRMGPAEMESILIEHPKVKEAGTIGVPDEIKGETAVCFVVLQEEQANKEQIDGLQVELFQLVQKRLGKALSPKSIHIVSDLPKTRNAKIMRRVIRSAYLGLDTGDISALENPETIAQIQSCHPAQRLNE</sequence>
<keyword evidence="6" id="KW-0007">Acetylation</keyword>
<organism evidence="10 11">
    <name type="scientific">Caldalkalibacillus horti</name>
    <dbReference type="NCBI Taxonomy" id="77523"/>
    <lineage>
        <taxon>Bacteria</taxon>
        <taxon>Bacillati</taxon>
        <taxon>Bacillota</taxon>
        <taxon>Bacilli</taxon>
        <taxon>Bacillales</taxon>
        <taxon>Bacillaceae</taxon>
        <taxon>Caldalkalibacillus</taxon>
    </lineage>
</organism>
<dbReference type="InterPro" id="IPR042099">
    <property type="entry name" value="ANL_N_sf"/>
</dbReference>
<evidence type="ECO:0000256" key="2">
    <source>
        <dbReference type="ARBA" id="ARBA00013275"/>
    </source>
</evidence>
<dbReference type="InterPro" id="IPR032387">
    <property type="entry name" value="ACAS_N"/>
</dbReference>
<dbReference type="Gene3D" id="3.30.300.30">
    <property type="match status" value="1"/>
</dbReference>
<dbReference type="Gene3D" id="3.40.50.12780">
    <property type="entry name" value="N-terminal domain of ligase-like"/>
    <property type="match status" value="1"/>
</dbReference>
<keyword evidence="3 10" id="KW-0436">Ligase</keyword>
<comment type="similarity">
    <text evidence="1">Belongs to the ATP-dependent AMP-binding enzyme family.</text>
</comment>
<dbReference type="Pfam" id="PF13193">
    <property type="entry name" value="AMP-binding_C"/>
    <property type="match status" value="1"/>
</dbReference>
<feature type="domain" description="AMP-binding enzyme C-terminal" evidence="8">
    <location>
        <begin position="542"/>
        <end position="623"/>
    </location>
</feature>
<evidence type="ECO:0000259" key="9">
    <source>
        <dbReference type="Pfam" id="PF16177"/>
    </source>
</evidence>
<keyword evidence="4" id="KW-0547">Nucleotide-binding</keyword>
<protein>
    <recommendedName>
        <fullName evidence="2">acetate--CoA ligase</fullName>
        <ecNumber evidence="2">6.2.1.1</ecNumber>
    </recommendedName>
</protein>
<evidence type="ECO:0000313" key="10">
    <source>
        <dbReference type="EMBL" id="MDQ0167443.1"/>
    </source>
</evidence>